<keyword evidence="1" id="KW-1133">Transmembrane helix</keyword>
<dbReference type="HOGENOM" id="CLU_1736423_0_0_2"/>
<keyword evidence="1" id="KW-0472">Membrane</keyword>
<keyword evidence="3" id="KW-1185">Reference proteome</keyword>
<dbReference type="Proteomes" id="UP000001941">
    <property type="component" value="Chromosome"/>
</dbReference>
<dbReference type="InParanoid" id="Q2FSI1"/>
<accession>Q2FSI1</accession>
<feature type="transmembrane region" description="Helical" evidence="1">
    <location>
        <begin position="108"/>
        <end position="130"/>
    </location>
</feature>
<dbReference type="EMBL" id="CP000254">
    <property type="protein sequence ID" value="ABD42237.1"/>
    <property type="molecule type" value="Genomic_DNA"/>
</dbReference>
<dbReference type="GO" id="GO:0009307">
    <property type="term" value="P:DNA restriction-modification system"/>
    <property type="evidence" value="ECO:0007669"/>
    <property type="project" value="InterPro"/>
</dbReference>
<feature type="transmembrane region" description="Helical" evidence="1">
    <location>
        <begin position="71"/>
        <end position="88"/>
    </location>
</feature>
<dbReference type="REBASE" id="12016">
    <property type="entry name" value="MhuORF2537P"/>
</dbReference>
<sequence>MSDRSLIVLSPDLQFSFYNQLKIISEQYLSKALTDTILKMDIERIDGELLQLVSKDKIRKVAGWGLRGERIFPIPCILVANPFLLGYYRLLFGFSQKQFYQSNIFGKFGIFSSHGMSFYTLIMKLFLIVYDRLYGTLQFRVVSAYLSLIL</sequence>
<gene>
    <name evidence="2" type="ordered locus">Mhun_2538</name>
</gene>
<dbReference type="AlphaFoldDB" id="Q2FSI1"/>
<dbReference type="RefSeq" id="WP_011449495.1">
    <property type="nucleotide sequence ID" value="NC_007796.1"/>
</dbReference>
<organism evidence="2 3">
    <name type="scientific">Methanospirillum hungatei JF-1 (strain ATCC 27890 / DSM 864 / NBRC 100397 / JF-1)</name>
    <dbReference type="NCBI Taxonomy" id="323259"/>
    <lineage>
        <taxon>Archaea</taxon>
        <taxon>Methanobacteriati</taxon>
        <taxon>Methanobacteriota</taxon>
        <taxon>Stenosarchaea group</taxon>
        <taxon>Methanomicrobia</taxon>
        <taxon>Methanomicrobiales</taxon>
        <taxon>Methanospirillaceae</taxon>
        <taxon>Methanospirillum</taxon>
    </lineage>
</organism>
<evidence type="ECO:0000256" key="1">
    <source>
        <dbReference type="SAM" id="Phobius"/>
    </source>
</evidence>
<dbReference type="EnsemblBacteria" id="ABD42237">
    <property type="protein sequence ID" value="ABD42237"/>
    <property type="gene ID" value="Mhun_2538"/>
</dbReference>
<reference evidence="3" key="1">
    <citation type="journal article" date="2016" name="Stand. Genomic Sci.">
        <title>Complete genome sequence of Methanospirillum hungatei type strain JF1.</title>
        <authorList>
            <person name="Gunsalus R.P."/>
            <person name="Cook L.E."/>
            <person name="Crable B."/>
            <person name="Rohlin L."/>
            <person name="McDonald E."/>
            <person name="Mouttaki H."/>
            <person name="Sieber J.R."/>
            <person name="Poweleit N."/>
            <person name="Zhou H."/>
            <person name="Lapidus A.L."/>
            <person name="Daligault H.E."/>
            <person name="Land M."/>
            <person name="Gilna P."/>
            <person name="Ivanova N."/>
            <person name="Kyrpides N."/>
            <person name="Culley D.E."/>
            <person name="McInerney M.J."/>
        </authorList>
    </citation>
    <scope>NUCLEOTIDE SEQUENCE [LARGE SCALE GENOMIC DNA]</scope>
    <source>
        <strain evidence="3">ATCC 27890 / DSM 864 / NBRC 100397 / JF-1</strain>
    </source>
</reference>
<dbReference type="GeneID" id="3922681"/>
<keyword evidence="1" id="KW-0812">Transmembrane</keyword>
<dbReference type="Pfam" id="PF09571">
    <property type="entry name" value="RE_XcyI"/>
    <property type="match status" value="1"/>
</dbReference>
<proteinExistence type="predicted"/>
<dbReference type="InterPro" id="IPR019071">
    <property type="entry name" value="Restrct_endonuc_II_XcyI"/>
</dbReference>
<name>Q2FSI1_METHJ</name>
<protein>
    <submittedName>
        <fullName evidence="2">Uncharacterized protein</fullName>
    </submittedName>
</protein>
<dbReference type="GO" id="GO:0003677">
    <property type="term" value="F:DNA binding"/>
    <property type="evidence" value="ECO:0007669"/>
    <property type="project" value="InterPro"/>
</dbReference>
<dbReference type="GO" id="GO:0000287">
    <property type="term" value="F:magnesium ion binding"/>
    <property type="evidence" value="ECO:0007669"/>
    <property type="project" value="InterPro"/>
</dbReference>
<evidence type="ECO:0000313" key="2">
    <source>
        <dbReference type="EMBL" id="ABD42237.1"/>
    </source>
</evidence>
<evidence type="ECO:0000313" key="3">
    <source>
        <dbReference type="Proteomes" id="UP000001941"/>
    </source>
</evidence>
<dbReference type="STRING" id="323259.Mhun_2538"/>
<dbReference type="GO" id="GO:0009036">
    <property type="term" value="F:type II site-specific deoxyribonuclease activity"/>
    <property type="evidence" value="ECO:0007669"/>
    <property type="project" value="InterPro"/>
</dbReference>
<dbReference type="KEGG" id="mhu:Mhun_2538"/>